<organism evidence="1 2">
    <name type="scientific">Pseudodesulfovibrio nedwellii</name>
    <dbReference type="NCBI Taxonomy" id="2973072"/>
    <lineage>
        <taxon>Bacteria</taxon>
        <taxon>Pseudomonadati</taxon>
        <taxon>Thermodesulfobacteriota</taxon>
        <taxon>Desulfovibrionia</taxon>
        <taxon>Desulfovibrionales</taxon>
        <taxon>Desulfovibrionaceae</taxon>
    </lineage>
</organism>
<evidence type="ECO:0000313" key="1">
    <source>
        <dbReference type="EMBL" id="BDQ38651.1"/>
    </source>
</evidence>
<dbReference type="Proteomes" id="UP001317742">
    <property type="component" value="Chromosome"/>
</dbReference>
<dbReference type="RefSeq" id="WP_281761145.1">
    <property type="nucleotide sequence ID" value="NZ_AP026709.1"/>
</dbReference>
<keyword evidence="2" id="KW-1185">Reference proteome</keyword>
<proteinExistence type="predicted"/>
<sequence>MGKISSWDWETGQKTVVKSLSPLEGHGWQEEPYVSPDGETLAAIVKVGDGEFSVRTNDSVWENVYEKIWYPKFTPDGRLATICQQDMEWALTVDDTMVGEATDYIWDTLISEDGSGIATMHKGMERYSMALNGEPWEETYDNVNQPALSPDGLHTAGVAQVEKMPAADIEAFKRGAYSVVVDGKPWAGRYLNVWTPTFNAKGDTVAAQARVTVYENTIVVNDKPWAQTFNQVWEPNFNPKDGTIVAPVRIEGKWGVARDGVVIWEPRYAQCLELQHSEDGSKLWAIVATGYGQFTAACDNAPWDTTYSTVTDLVISPDGKRAGVLGSEYSANFEVVVDGKAWAGSYEMAWPVTFSADSKNAATMVEKDGKRRILVNGKPFERDFDHAWPPVFNEDGTKVLIRAIENNSYIRIVAEVDKF</sequence>
<reference evidence="1 2" key="1">
    <citation type="submission" date="2022-08" db="EMBL/GenBank/DDBJ databases">
        <title>Genome Sequence of the sulphate-reducing bacterium, Pseudodesulfovibrio sp. SYK.</title>
        <authorList>
            <person name="Kondo R."/>
            <person name="Kataoka T."/>
        </authorList>
    </citation>
    <scope>NUCLEOTIDE SEQUENCE [LARGE SCALE GENOMIC DNA]</scope>
    <source>
        <strain evidence="1 2">SYK</strain>
    </source>
</reference>
<evidence type="ECO:0000313" key="2">
    <source>
        <dbReference type="Proteomes" id="UP001317742"/>
    </source>
</evidence>
<dbReference type="EMBL" id="AP026709">
    <property type="protein sequence ID" value="BDQ38651.1"/>
    <property type="molecule type" value="Genomic_DNA"/>
</dbReference>
<accession>A0ABN6S5W7</accession>
<protein>
    <recommendedName>
        <fullName evidence="3">WD40 repeat domain-containing protein</fullName>
    </recommendedName>
</protein>
<evidence type="ECO:0008006" key="3">
    <source>
        <dbReference type="Google" id="ProtNLM"/>
    </source>
</evidence>
<gene>
    <name evidence="1" type="ORF">SYK_30110</name>
</gene>
<dbReference type="SUPFAM" id="SSF82171">
    <property type="entry name" value="DPP6 N-terminal domain-like"/>
    <property type="match status" value="1"/>
</dbReference>
<name>A0ABN6S5W7_9BACT</name>
<dbReference type="NCBIfam" id="NF045725">
    <property type="entry name" value="TmcD_fam"/>
    <property type="match status" value="1"/>
</dbReference>